<feature type="region of interest" description="Disordered" evidence="1">
    <location>
        <begin position="32"/>
        <end position="70"/>
    </location>
</feature>
<dbReference type="PANTHER" id="PTHR43649:SF12">
    <property type="entry name" value="DIACETYLCHITOBIOSE BINDING PROTEIN DASA"/>
    <property type="match status" value="1"/>
</dbReference>
<keyword evidence="2" id="KW-0732">Signal</keyword>
<evidence type="ECO:0000256" key="2">
    <source>
        <dbReference type="SAM" id="SignalP"/>
    </source>
</evidence>
<feature type="compositionally biased region" description="Basic and acidic residues" evidence="1">
    <location>
        <begin position="57"/>
        <end position="70"/>
    </location>
</feature>
<proteinExistence type="predicted"/>
<evidence type="ECO:0000313" key="4">
    <source>
        <dbReference type="Proteomes" id="UP000616779"/>
    </source>
</evidence>
<dbReference type="InterPro" id="IPR050490">
    <property type="entry name" value="Bact_solute-bd_prot1"/>
</dbReference>
<comment type="caution">
    <text evidence="3">The sequence shown here is derived from an EMBL/GenBank/DDBJ whole genome shotgun (WGS) entry which is preliminary data.</text>
</comment>
<dbReference type="PROSITE" id="PS51257">
    <property type="entry name" value="PROKAR_LIPOPROTEIN"/>
    <property type="match status" value="1"/>
</dbReference>
<feature type="chain" id="PRO_5046954582" evidence="2">
    <location>
        <begin position="32"/>
        <end position="573"/>
    </location>
</feature>
<organism evidence="3 4">
    <name type="scientific">Paenibacillus phytorum</name>
    <dbReference type="NCBI Taxonomy" id="2654977"/>
    <lineage>
        <taxon>Bacteria</taxon>
        <taxon>Bacillati</taxon>
        <taxon>Bacillota</taxon>
        <taxon>Bacilli</taxon>
        <taxon>Bacillales</taxon>
        <taxon>Paenibacillaceae</taxon>
        <taxon>Paenibacillus</taxon>
    </lineage>
</organism>
<sequence>MKPGGKTMEKRRNWRLVVSTLLLASCLAATACSSSTNGTGNVGATNVASETNKASAGKKESTGDKIDPLGKYDPPINVSVATLIDQATKFRDGESIENNNWMTAYREQLGIKVNYNWTVTGTIEQYNQKLNITIASNELPDFVTVNAMQMKQMAESGQLAELNEVYEKYASPLSKSIFEYDATALNSAKIDGKLMGLPFVSALPDNAPMLFIRTDWLKALGLPEPKTMDDLFAIMDAFTNRDPDGNQRKDTYGLALTKGLYEMPGLKGFFNAYHAYPTLWVKDDAGKTVYGEVMPQMKAALAKLQALYKSGQIDPEFGVKDAGKLYEEIAMGKFGVFFGLDWAPIVIKAGKISNPKMEWKAFPLPSIDGKVAKASTPFNVSQYVVARKGAKNPEAVMKMMNLSVEKLFGESAEPEVYSTGKDGIAIHKYRLFQLEHPLKNLNQSLHIQAALAGSNPSALNAAEKLTYQRILDYQAGDLSQWSTERVFGIGGAFSILDEYTKNNRLLLSEYVGTSTPTMVDKKATLDKMEQEVFTKIIMGTSTMDEFDKYVDNWHRLGGSKITEEVNKALSKSR</sequence>
<feature type="signal peptide" evidence="2">
    <location>
        <begin position="1"/>
        <end position="31"/>
    </location>
</feature>
<feature type="compositionally biased region" description="Polar residues" evidence="1">
    <location>
        <begin position="36"/>
        <end position="54"/>
    </location>
</feature>
<dbReference type="CDD" id="cd13580">
    <property type="entry name" value="PBP2_AlgQ_like_1"/>
    <property type="match status" value="1"/>
</dbReference>
<dbReference type="EMBL" id="WHOA01000205">
    <property type="protein sequence ID" value="NOU75353.1"/>
    <property type="molecule type" value="Genomic_DNA"/>
</dbReference>
<name>A0ABX1Y5V8_9BACL</name>
<protein>
    <submittedName>
        <fullName evidence="3">Extracellular solute-binding protein</fullName>
    </submittedName>
</protein>
<dbReference type="PANTHER" id="PTHR43649">
    <property type="entry name" value="ARABINOSE-BINDING PROTEIN-RELATED"/>
    <property type="match status" value="1"/>
</dbReference>
<dbReference type="Proteomes" id="UP000616779">
    <property type="component" value="Unassembled WGS sequence"/>
</dbReference>
<accession>A0ABX1Y5V8</accession>
<gene>
    <name evidence="3" type="ORF">GC098_28890</name>
</gene>
<keyword evidence="4" id="KW-1185">Reference proteome</keyword>
<dbReference type="Gene3D" id="3.40.190.10">
    <property type="entry name" value="Periplasmic binding protein-like II"/>
    <property type="match status" value="3"/>
</dbReference>
<evidence type="ECO:0000313" key="3">
    <source>
        <dbReference type="EMBL" id="NOU75353.1"/>
    </source>
</evidence>
<reference evidence="3 4" key="1">
    <citation type="submission" date="2019-10" db="EMBL/GenBank/DDBJ databases">
        <title>Description of Paenibacillus terrestris sp. nov.</title>
        <authorList>
            <person name="Carlier A."/>
            <person name="Qi S."/>
        </authorList>
    </citation>
    <scope>NUCLEOTIDE SEQUENCE [LARGE SCALE GENOMIC DNA]</scope>
    <source>
        <strain evidence="3 4">LMG 31458</strain>
    </source>
</reference>
<evidence type="ECO:0000256" key="1">
    <source>
        <dbReference type="SAM" id="MobiDB-lite"/>
    </source>
</evidence>
<dbReference type="SUPFAM" id="SSF53850">
    <property type="entry name" value="Periplasmic binding protein-like II"/>
    <property type="match status" value="1"/>
</dbReference>